<comment type="caution">
    <text evidence="5">The sequence shown here is derived from an EMBL/GenBank/DDBJ whole genome shotgun (WGS) entry which is preliminary data.</text>
</comment>
<dbReference type="OrthoDB" id="437889at2759"/>
<evidence type="ECO:0000313" key="5">
    <source>
        <dbReference type="EMBL" id="KAF5402636.1"/>
    </source>
</evidence>
<feature type="compositionally biased region" description="Low complexity" evidence="1">
    <location>
        <begin position="546"/>
        <end position="567"/>
    </location>
</feature>
<feature type="region of interest" description="Disordered" evidence="1">
    <location>
        <begin position="542"/>
        <end position="581"/>
    </location>
</feature>
<accession>A0A8J4WIX2</accession>
<dbReference type="InterPro" id="IPR008936">
    <property type="entry name" value="Rho_GTPase_activation_prot"/>
</dbReference>
<organism evidence="5 6">
    <name type="scientific">Paragonimus heterotremus</name>
    <dbReference type="NCBI Taxonomy" id="100268"/>
    <lineage>
        <taxon>Eukaryota</taxon>
        <taxon>Metazoa</taxon>
        <taxon>Spiralia</taxon>
        <taxon>Lophotrochozoa</taxon>
        <taxon>Platyhelminthes</taxon>
        <taxon>Trematoda</taxon>
        <taxon>Digenea</taxon>
        <taxon>Plagiorchiida</taxon>
        <taxon>Troglotremata</taxon>
        <taxon>Troglotrematidae</taxon>
        <taxon>Paragonimus</taxon>
    </lineage>
</organism>
<dbReference type="SUPFAM" id="SSF51045">
    <property type="entry name" value="WW domain"/>
    <property type="match status" value="1"/>
</dbReference>
<dbReference type="PROSITE" id="PS50020">
    <property type="entry name" value="WW_DOMAIN_2"/>
    <property type="match status" value="2"/>
</dbReference>
<dbReference type="InterPro" id="IPR001202">
    <property type="entry name" value="WW_dom"/>
</dbReference>
<dbReference type="Gene3D" id="2.20.70.10">
    <property type="match status" value="1"/>
</dbReference>
<reference evidence="5" key="1">
    <citation type="submission" date="2019-05" db="EMBL/GenBank/DDBJ databases">
        <title>Annotation for the trematode Paragonimus heterotremus.</title>
        <authorList>
            <person name="Choi Y.-J."/>
        </authorList>
    </citation>
    <scope>NUCLEOTIDE SEQUENCE</scope>
    <source>
        <strain evidence="5">LC</strain>
    </source>
</reference>
<dbReference type="EMBL" id="LUCH01001691">
    <property type="protein sequence ID" value="KAF5402636.1"/>
    <property type="molecule type" value="Genomic_DNA"/>
</dbReference>
<proteinExistence type="predicted"/>
<evidence type="ECO:0000259" key="2">
    <source>
        <dbReference type="PROSITE" id="PS50020"/>
    </source>
</evidence>
<dbReference type="SMART" id="SM00324">
    <property type="entry name" value="RhoGAP"/>
    <property type="match status" value="1"/>
</dbReference>
<dbReference type="CDD" id="cd00201">
    <property type="entry name" value="WW"/>
    <property type="match status" value="1"/>
</dbReference>
<dbReference type="Pfam" id="PF00620">
    <property type="entry name" value="RhoGAP"/>
    <property type="match status" value="1"/>
</dbReference>
<dbReference type="SMART" id="SM00139">
    <property type="entry name" value="MyTH4"/>
    <property type="match status" value="1"/>
</dbReference>
<dbReference type="InterPro" id="IPR036020">
    <property type="entry name" value="WW_dom_sf"/>
</dbReference>
<sequence>MDSSSERFEWVELLDPKSQRAMYVNLTTGECRWERPPDKDVKPMSSDQWWELFDVKAQRNYYYNSATRETVWQKPTVGDIIPLANLQLLQQHPQTSTIQPNDIGVVRRTSSKDTAAVGTGRRVLHRKLPTSVLESRSRVNQDYFGSAEVNLAVSYEKRHSHQQSTDTVDFGSQRVRDWLRDAKCPTRGNEDAALSTLEAHDAVDSKSSGCFSDRPVRRLHQLHVPATVVSPVSSEFAGLSFSSHLIDSSGCMFDVNGTNSQTNFDGLCCTQPNASFCQAEPLCTVSFHKPDDPHSLVSSNTFVTSNLMRSDAEYRRSTAASISTITSGLSSTSFDEWKKYSPRSYPAEKFSTPMVSTSNRFRDGFVDISQLQRRVTVPVTQSSVSHDRSSYSSFSLFEQNTTLRQRAFPRTNPTVSRPPTTSTNQGHRFHLATTLDRSVMPHPAQPVIPTEVSAVGTSRQLTNIANHSSTSDLRTTTMQVPSVVNSASYQSTQTDRKPLADSCSPLLRLDVSAEVTDFASFTPYEKQEQVSTEQLKLRTTIPVVGSLRSESPHPSSSSSSSRTSSETALTNTSSDRSQELMDQKQSIYPNQPVSVADENVISPFTTFADVVAANHILFSRPGAVHPGNMITIPNHSDIVELDHPPIPPPRSASTLGPQRLHQDQIFADEFHPISSINQVNVMHPCIFTDPRPYLFYDSRFQCYFAAPVLTADMYPITGMTAVSSLSRNDPMRAHVIPPNHRRLPPFHTHTRSTLVSGEQPAVYPVPSSEGFSSEVISDCINTSAAETSSTTQLLGPACSSGPDLTSSFSTGTGPGGTGSPSTTTTWVSQYTAAWDMKSDGKQQSVPKPLPCGTDPVAPGAELIEVEAVVPKRSPSGGFIGPGEPSDSVWLSISEQKPLGQVMPRIPLYTLVYPGHPAFERFIAPFDWPKHLFKPDQDVSSLMSWTKSKFSKRLLMTTDSNLKKQVVDTFKIIQSFMGDRKARLSSPDYGSIIIHRALNSASLRDELFAQLCKQTTGNPNSKSLTNGWALLCVCLYYFPPNGKFRDPLKSYLTARSEAAIATVYPTNEFSSRTHARLESCLETAAAIASGLAPLGSDLVVVPTVNGVLSSVGEKPGSVTNESGPNDSHLNQTYVTHSTPLCSMDLALGTCDRPTAAHFARVALRWFTRSFNVGPRKFLNPPSVDEICHVKDFILKPCVFGSSLEEIMQIQSYEFPHLKLPWIQLFLTEELIRLGGARTEGILRVSPDLDMVTEIRCQLEKLFEVFRVMCGCDPETCSNNSDEASGVGRLRIVRSPPSGWSYSTRSLELPTDTTNDASYPGRSHSPASFPEISQLTGEYSWPLIPMPSSSVLPEYVLLTPASHWPRNLMDMMKHCAGEFSAHQVDAHLAAGLLKLWLRELAEPLIPAELQPVCLKTACEAEMYESQNIRSGDIEGIHADPIQACCHLVRKIPSLKRRSLLHLIFLLQHLSKREHAAVSLMDPRNLATVIAPNLMRAGTTDPRELLENIRPQTLFVRLLITHLDVELELSQLITDER</sequence>
<evidence type="ECO:0000313" key="6">
    <source>
        <dbReference type="Proteomes" id="UP000748531"/>
    </source>
</evidence>
<dbReference type="PROSITE" id="PS51016">
    <property type="entry name" value="MYTH4"/>
    <property type="match status" value="1"/>
</dbReference>
<keyword evidence="6" id="KW-1185">Reference proteome</keyword>
<feature type="domain" description="WW" evidence="2">
    <location>
        <begin position="10"/>
        <end position="38"/>
    </location>
</feature>
<dbReference type="SMART" id="SM00456">
    <property type="entry name" value="WW"/>
    <property type="match status" value="2"/>
</dbReference>
<feature type="domain" description="WW" evidence="2">
    <location>
        <begin position="49"/>
        <end position="77"/>
    </location>
</feature>
<dbReference type="GO" id="GO:0005856">
    <property type="term" value="C:cytoskeleton"/>
    <property type="evidence" value="ECO:0007669"/>
    <property type="project" value="InterPro"/>
</dbReference>
<evidence type="ECO:0000259" key="3">
    <source>
        <dbReference type="PROSITE" id="PS50238"/>
    </source>
</evidence>
<dbReference type="GO" id="GO:0005096">
    <property type="term" value="F:GTPase activator activity"/>
    <property type="evidence" value="ECO:0007669"/>
    <property type="project" value="TreeGrafter"/>
</dbReference>
<dbReference type="Gene3D" id="1.10.555.10">
    <property type="entry name" value="Rho GTPase activation protein"/>
    <property type="match status" value="1"/>
</dbReference>
<dbReference type="Gene3D" id="1.25.40.530">
    <property type="entry name" value="MyTH4 domain"/>
    <property type="match status" value="1"/>
</dbReference>
<dbReference type="InterPro" id="IPR000198">
    <property type="entry name" value="RhoGAP_dom"/>
</dbReference>
<feature type="compositionally biased region" description="Polar residues" evidence="1">
    <location>
        <begin position="1302"/>
        <end position="1315"/>
    </location>
</feature>
<name>A0A8J4WIX2_9TREM</name>
<feature type="domain" description="MyTH4" evidence="4">
    <location>
        <begin position="944"/>
        <end position="1101"/>
    </location>
</feature>
<evidence type="ECO:0000259" key="4">
    <source>
        <dbReference type="PROSITE" id="PS51016"/>
    </source>
</evidence>
<feature type="region of interest" description="Disordered" evidence="1">
    <location>
        <begin position="793"/>
        <end position="824"/>
    </location>
</feature>
<dbReference type="Proteomes" id="UP000748531">
    <property type="component" value="Unassembled WGS sequence"/>
</dbReference>
<gene>
    <name evidence="5" type="ORF">PHET_03616</name>
</gene>
<dbReference type="PANTHER" id="PTHR45876:SF8">
    <property type="entry name" value="FI04035P"/>
    <property type="match status" value="1"/>
</dbReference>
<dbReference type="SUPFAM" id="SSF48350">
    <property type="entry name" value="GTPase activation domain, GAP"/>
    <property type="match status" value="1"/>
</dbReference>
<protein>
    <submittedName>
        <fullName evidence="5">RhoGAP domain protein</fullName>
    </submittedName>
</protein>
<dbReference type="GO" id="GO:0005737">
    <property type="term" value="C:cytoplasm"/>
    <property type="evidence" value="ECO:0007669"/>
    <property type="project" value="TreeGrafter"/>
</dbReference>
<dbReference type="GO" id="GO:0007165">
    <property type="term" value="P:signal transduction"/>
    <property type="evidence" value="ECO:0007669"/>
    <property type="project" value="InterPro"/>
</dbReference>
<evidence type="ECO:0000256" key="1">
    <source>
        <dbReference type="SAM" id="MobiDB-lite"/>
    </source>
</evidence>
<dbReference type="PROSITE" id="PS50238">
    <property type="entry name" value="RHOGAP"/>
    <property type="match status" value="1"/>
</dbReference>
<dbReference type="InterPro" id="IPR038185">
    <property type="entry name" value="MyTH4_dom_sf"/>
</dbReference>
<dbReference type="Pfam" id="PF00784">
    <property type="entry name" value="MyTH4"/>
    <property type="match status" value="1"/>
</dbReference>
<feature type="domain" description="Rho-GAP" evidence="3">
    <location>
        <begin position="1305"/>
        <end position="1524"/>
    </location>
</feature>
<dbReference type="InterPro" id="IPR000857">
    <property type="entry name" value="MyTH4_dom"/>
</dbReference>
<dbReference type="PANTHER" id="PTHR45876">
    <property type="entry name" value="FI04035P"/>
    <property type="match status" value="1"/>
</dbReference>
<feature type="region of interest" description="Disordered" evidence="1">
    <location>
        <begin position="1302"/>
        <end position="1324"/>
    </location>
</feature>